<keyword evidence="3" id="KW-1185">Reference proteome</keyword>
<dbReference type="Gene3D" id="3.40.50.1110">
    <property type="entry name" value="SGNH hydrolase"/>
    <property type="match status" value="1"/>
</dbReference>
<dbReference type="EMBL" id="FRCB01000001">
    <property type="protein sequence ID" value="SHL31373.1"/>
    <property type="molecule type" value="Genomic_DNA"/>
</dbReference>
<sequence>MPCAAIAVPFLMLRDLPALRLVDTPLIPLLAAQAVWVAARARRLPEARGPRSGQTGNGTPLRLLVLGDSSAAGVGVAHQDMALAGRLAAHLAPHRSVQWRLHARSGATARSTLKSLDTLPPGAYDAAVLALGVNDTKNGLSAGRWRRDYEALLDALATRFGVTLWVASGVPPLDRFPLLPRLLRDVLGRRAMLLDHELAQLAALRPDVIHLSVGDALDPSAMAEDGFHPGPAVYDAWARRVAQALLDRPLPRVAP</sequence>
<evidence type="ECO:0000313" key="3">
    <source>
        <dbReference type="Proteomes" id="UP000322545"/>
    </source>
</evidence>
<dbReference type="InterPro" id="IPR013830">
    <property type="entry name" value="SGNH_hydro"/>
</dbReference>
<organism evidence="2 3">
    <name type="scientific">Roseovarius litoreus</name>
    <dbReference type="NCBI Taxonomy" id="1155722"/>
    <lineage>
        <taxon>Bacteria</taxon>
        <taxon>Pseudomonadati</taxon>
        <taxon>Pseudomonadota</taxon>
        <taxon>Alphaproteobacteria</taxon>
        <taxon>Rhodobacterales</taxon>
        <taxon>Roseobacteraceae</taxon>
        <taxon>Roseovarius</taxon>
    </lineage>
</organism>
<feature type="domain" description="SGNH hydrolase-type esterase" evidence="1">
    <location>
        <begin position="65"/>
        <end position="236"/>
    </location>
</feature>
<dbReference type="CDD" id="cd01836">
    <property type="entry name" value="FeeA_FeeB_like"/>
    <property type="match status" value="1"/>
</dbReference>
<dbReference type="InterPro" id="IPR036514">
    <property type="entry name" value="SGNH_hydro_sf"/>
</dbReference>
<name>A0A1M6ZLY8_9RHOB</name>
<dbReference type="AlphaFoldDB" id="A0A1M6ZLY8"/>
<dbReference type="Pfam" id="PF13472">
    <property type="entry name" value="Lipase_GDSL_2"/>
    <property type="match status" value="1"/>
</dbReference>
<dbReference type="SUPFAM" id="SSF52266">
    <property type="entry name" value="SGNH hydrolase"/>
    <property type="match status" value="1"/>
</dbReference>
<accession>A0A1M6ZLY8</accession>
<dbReference type="GO" id="GO:0016788">
    <property type="term" value="F:hydrolase activity, acting on ester bonds"/>
    <property type="evidence" value="ECO:0007669"/>
    <property type="project" value="UniProtKB-ARBA"/>
</dbReference>
<proteinExistence type="predicted"/>
<evidence type="ECO:0000259" key="1">
    <source>
        <dbReference type="Pfam" id="PF13472"/>
    </source>
</evidence>
<gene>
    <name evidence="2" type="ORF">SAMN05443432_101106</name>
</gene>
<protein>
    <submittedName>
        <fullName evidence="2">Lysophospholipase L1</fullName>
    </submittedName>
</protein>
<evidence type="ECO:0000313" key="2">
    <source>
        <dbReference type="EMBL" id="SHL31373.1"/>
    </source>
</evidence>
<reference evidence="2 3" key="1">
    <citation type="submission" date="2016-11" db="EMBL/GenBank/DDBJ databases">
        <authorList>
            <person name="Varghese N."/>
            <person name="Submissions S."/>
        </authorList>
    </citation>
    <scope>NUCLEOTIDE SEQUENCE [LARGE SCALE GENOMIC DNA]</scope>
    <source>
        <strain evidence="2 3">DSM 28249</strain>
    </source>
</reference>
<dbReference type="Proteomes" id="UP000322545">
    <property type="component" value="Unassembled WGS sequence"/>
</dbReference>